<name>A0A517LKH1_9PEZI</name>
<gene>
    <name evidence="2" type="ORF">FKW77_007005</name>
</gene>
<evidence type="ECO:0000313" key="2">
    <source>
        <dbReference type="EMBL" id="QDS76134.1"/>
    </source>
</evidence>
<proteinExistence type="predicted"/>
<evidence type="ECO:0000256" key="1">
    <source>
        <dbReference type="SAM" id="MobiDB-lite"/>
    </source>
</evidence>
<evidence type="ECO:0000313" key="3">
    <source>
        <dbReference type="Proteomes" id="UP000316270"/>
    </source>
</evidence>
<reference evidence="2 3" key="1">
    <citation type="submission" date="2019-07" db="EMBL/GenBank/DDBJ databases">
        <title>Finished genome of Venturia effusa.</title>
        <authorList>
            <person name="Young C.A."/>
            <person name="Cox M.P."/>
            <person name="Ganley A.R.D."/>
            <person name="David W.J."/>
        </authorList>
    </citation>
    <scope>NUCLEOTIDE SEQUENCE [LARGE SCALE GENOMIC DNA]</scope>
    <source>
        <strain evidence="3">albino</strain>
    </source>
</reference>
<dbReference type="EMBL" id="CP042198">
    <property type="protein sequence ID" value="QDS76134.1"/>
    <property type="molecule type" value="Genomic_DNA"/>
</dbReference>
<feature type="region of interest" description="Disordered" evidence="1">
    <location>
        <begin position="32"/>
        <end position="53"/>
    </location>
</feature>
<dbReference type="Proteomes" id="UP000316270">
    <property type="component" value="Chromosome 14"/>
</dbReference>
<dbReference type="AlphaFoldDB" id="A0A517LKH1"/>
<sequence length="53" mass="5643">MAAAIIGLVDLQDGQGGPGDIDLGTFGRVEGRQTGYEQPNRPNPDMSQPELIF</sequence>
<organism evidence="2 3">
    <name type="scientific">Venturia effusa</name>
    <dbReference type="NCBI Taxonomy" id="50376"/>
    <lineage>
        <taxon>Eukaryota</taxon>
        <taxon>Fungi</taxon>
        <taxon>Dikarya</taxon>
        <taxon>Ascomycota</taxon>
        <taxon>Pezizomycotina</taxon>
        <taxon>Dothideomycetes</taxon>
        <taxon>Pleosporomycetidae</taxon>
        <taxon>Venturiales</taxon>
        <taxon>Venturiaceae</taxon>
        <taxon>Venturia</taxon>
    </lineage>
</organism>
<accession>A0A517LKH1</accession>
<keyword evidence="3" id="KW-1185">Reference proteome</keyword>
<protein>
    <submittedName>
        <fullName evidence="2">Uncharacterized protein</fullName>
    </submittedName>
</protein>